<comment type="caution">
    <text evidence="3">The sequence shown here is derived from an EMBL/GenBank/DDBJ whole genome shotgun (WGS) entry which is preliminary data.</text>
</comment>
<keyword evidence="1" id="KW-0812">Transmembrane</keyword>
<evidence type="ECO:0000313" key="2">
    <source>
        <dbReference type="EMBL" id="MBB3675190.1"/>
    </source>
</evidence>
<dbReference type="Proteomes" id="UP000580718">
    <property type="component" value="Unassembled WGS sequence"/>
</dbReference>
<proteinExistence type="predicted"/>
<evidence type="ECO:0000256" key="1">
    <source>
        <dbReference type="SAM" id="Phobius"/>
    </source>
</evidence>
<name>A0A323VDR8_9ACTN</name>
<reference evidence="2 5" key="2">
    <citation type="submission" date="2020-08" db="EMBL/GenBank/DDBJ databases">
        <title>Sequencing the genomes of 1000 actinobacteria strains.</title>
        <authorList>
            <person name="Klenk H.-P."/>
        </authorList>
    </citation>
    <scope>NUCLEOTIDE SEQUENCE [LARGE SCALE GENOMIC DNA]</scope>
    <source>
        <strain evidence="2 5">DSM 16678</strain>
    </source>
</reference>
<feature type="transmembrane region" description="Helical" evidence="1">
    <location>
        <begin position="54"/>
        <end position="76"/>
    </location>
</feature>
<sequence length="211" mass="22207">MKPLSLVLGFFPWIVFTFAANRIAADAVAWSALLAVAITAVALALGVRRRAPVTLDLASLALFGGMAVAGFAGGAGMDDWLFRWGRPLVGVVLGLYVLAAAGVRPFTEEYARQSTPREHWGSPAFRSINRVLSAAWGAGLVVIGLAGVLVTLIDEHATGRSSGHLAELALNWAVPIAVIWGLIALTGSYPDRVMSRLQPEAAAGRRSPSHA</sequence>
<dbReference type="AlphaFoldDB" id="A0A323VDR8"/>
<evidence type="ECO:0000313" key="4">
    <source>
        <dbReference type="Proteomes" id="UP000247602"/>
    </source>
</evidence>
<keyword evidence="1" id="KW-1133">Transmembrane helix</keyword>
<evidence type="ECO:0000313" key="5">
    <source>
        <dbReference type="Proteomes" id="UP000580718"/>
    </source>
</evidence>
<dbReference type="Proteomes" id="UP000247602">
    <property type="component" value="Unassembled WGS sequence"/>
</dbReference>
<organism evidence="3 4">
    <name type="scientific">Modestobacter versicolor</name>
    <dbReference type="NCBI Taxonomy" id="429133"/>
    <lineage>
        <taxon>Bacteria</taxon>
        <taxon>Bacillati</taxon>
        <taxon>Actinomycetota</taxon>
        <taxon>Actinomycetes</taxon>
        <taxon>Geodermatophilales</taxon>
        <taxon>Geodermatophilaceae</taxon>
        <taxon>Modestobacter</taxon>
    </lineage>
</organism>
<evidence type="ECO:0000313" key="3">
    <source>
        <dbReference type="EMBL" id="PZA22994.1"/>
    </source>
</evidence>
<dbReference type="RefSeq" id="WP_110550710.1">
    <property type="nucleotide sequence ID" value="NZ_JACIBU010000001.1"/>
</dbReference>
<dbReference type="EMBL" id="QKNV01000014">
    <property type="protein sequence ID" value="PZA22994.1"/>
    <property type="molecule type" value="Genomic_DNA"/>
</dbReference>
<dbReference type="OrthoDB" id="3870305at2"/>
<evidence type="ECO:0008006" key="6">
    <source>
        <dbReference type="Google" id="ProtNLM"/>
    </source>
</evidence>
<keyword evidence="4" id="KW-1185">Reference proteome</keyword>
<protein>
    <recommendedName>
        <fullName evidence="6">DUF3159 domain-containing protein</fullName>
    </recommendedName>
</protein>
<feature type="transmembrane region" description="Helical" evidence="1">
    <location>
        <begin position="88"/>
        <end position="107"/>
    </location>
</feature>
<keyword evidence="1" id="KW-0472">Membrane</keyword>
<feature type="transmembrane region" description="Helical" evidence="1">
    <location>
        <begin position="29"/>
        <end position="47"/>
    </location>
</feature>
<feature type="transmembrane region" description="Helical" evidence="1">
    <location>
        <begin position="172"/>
        <end position="189"/>
    </location>
</feature>
<accession>A0A323VDR8</accession>
<dbReference type="EMBL" id="JACIBU010000001">
    <property type="protein sequence ID" value="MBB3675190.1"/>
    <property type="molecule type" value="Genomic_DNA"/>
</dbReference>
<feature type="transmembrane region" description="Helical" evidence="1">
    <location>
        <begin position="128"/>
        <end position="152"/>
    </location>
</feature>
<gene>
    <name evidence="3" type="ORF">DMO24_02210</name>
    <name evidence="2" type="ORF">FHX36_000925</name>
</gene>
<reference evidence="3 4" key="1">
    <citation type="submission" date="2018-06" db="EMBL/GenBank/DDBJ databases">
        <title>Draft genome sequence of Modestobacter versicolor CP153-2.</title>
        <authorList>
            <person name="Gundlapally S.R."/>
        </authorList>
    </citation>
    <scope>NUCLEOTIDE SEQUENCE [LARGE SCALE GENOMIC DNA]</scope>
    <source>
        <strain evidence="3 4">CP153-2</strain>
    </source>
</reference>